<comment type="caution">
    <text evidence="1">The sequence shown here is derived from an EMBL/GenBank/DDBJ whole genome shotgun (WGS) entry which is preliminary data.</text>
</comment>
<proteinExistence type="predicted"/>
<evidence type="ECO:0000313" key="2">
    <source>
        <dbReference type="Proteomes" id="UP001144471"/>
    </source>
</evidence>
<protein>
    <submittedName>
        <fullName evidence="1">Uncharacterized protein</fullName>
    </submittedName>
</protein>
<dbReference type="Proteomes" id="UP001144471">
    <property type="component" value="Unassembled WGS sequence"/>
</dbReference>
<dbReference type="AlphaFoldDB" id="A0A9W6GKA1"/>
<sequence length="145" mass="16286">MKRKLILSLFLLGVSLLLKDIVLADHETNSPAIKRYQGISLVETERATLSWIEEEQGNISELLKIAYGSGRLKVLSEAEELGVTLMDDLSGNNIVMVQGRGEVLLLTYSKKGVEKPYNLLEFKVEDAVVSMEQFNYIKSLITIRI</sequence>
<name>A0A9W6GKA1_9FUSO</name>
<dbReference type="RefSeq" id="WP_281833670.1">
    <property type="nucleotide sequence ID" value="NZ_BSDY01000003.1"/>
</dbReference>
<keyword evidence="2" id="KW-1185">Reference proteome</keyword>
<evidence type="ECO:0000313" key="1">
    <source>
        <dbReference type="EMBL" id="GLI55311.1"/>
    </source>
</evidence>
<reference evidence="1" key="1">
    <citation type="submission" date="2022-12" db="EMBL/GenBank/DDBJ databases">
        <title>Reference genome sequencing for broad-spectrum identification of bacterial and archaeal isolates by mass spectrometry.</title>
        <authorList>
            <person name="Sekiguchi Y."/>
            <person name="Tourlousse D.M."/>
        </authorList>
    </citation>
    <scope>NUCLEOTIDE SEQUENCE</scope>
    <source>
        <strain evidence="1">10succ1</strain>
    </source>
</reference>
<dbReference type="EMBL" id="BSDY01000003">
    <property type="protein sequence ID" value="GLI55311.1"/>
    <property type="molecule type" value="Genomic_DNA"/>
</dbReference>
<accession>A0A9W6GKA1</accession>
<organism evidence="1 2">
    <name type="scientific">Propionigenium maris DSM 9537</name>
    <dbReference type="NCBI Taxonomy" id="1123000"/>
    <lineage>
        <taxon>Bacteria</taxon>
        <taxon>Fusobacteriati</taxon>
        <taxon>Fusobacteriota</taxon>
        <taxon>Fusobacteriia</taxon>
        <taxon>Fusobacteriales</taxon>
        <taxon>Fusobacteriaceae</taxon>
        <taxon>Propionigenium</taxon>
    </lineage>
</organism>
<gene>
    <name evidence="1" type="ORF">PM10SUCC1_08250</name>
</gene>